<organism evidence="2 3">
    <name type="scientific">Phytohabitans kaempferiae</name>
    <dbReference type="NCBI Taxonomy" id="1620943"/>
    <lineage>
        <taxon>Bacteria</taxon>
        <taxon>Bacillati</taxon>
        <taxon>Actinomycetota</taxon>
        <taxon>Actinomycetes</taxon>
        <taxon>Micromonosporales</taxon>
        <taxon>Micromonosporaceae</taxon>
    </lineage>
</organism>
<protein>
    <submittedName>
        <fullName evidence="2">DUF1992 domain-containing protein</fullName>
    </submittedName>
</protein>
<accession>A0ABV6MBT3</accession>
<name>A0ABV6MBT3_9ACTN</name>
<evidence type="ECO:0000313" key="2">
    <source>
        <dbReference type="EMBL" id="MFC0532162.1"/>
    </source>
</evidence>
<gene>
    <name evidence="2" type="ORF">ACFFIA_31385</name>
</gene>
<dbReference type="EMBL" id="JBHLUH010000068">
    <property type="protein sequence ID" value="MFC0532162.1"/>
    <property type="molecule type" value="Genomic_DNA"/>
</dbReference>
<dbReference type="Pfam" id="PF09350">
    <property type="entry name" value="DJC28_CD"/>
    <property type="match status" value="1"/>
</dbReference>
<dbReference type="InterPro" id="IPR018961">
    <property type="entry name" value="DnaJ_homolog_subfam-C_membr-28"/>
</dbReference>
<evidence type="ECO:0000259" key="1">
    <source>
        <dbReference type="Pfam" id="PF09350"/>
    </source>
</evidence>
<comment type="caution">
    <text evidence="2">The sequence shown here is derived from an EMBL/GenBank/DDBJ whole genome shotgun (WGS) entry which is preliminary data.</text>
</comment>
<dbReference type="RefSeq" id="WP_377257753.1">
    <property type="nucleotide sequence ID" value="NZ_JBHLUH010000068.1"/>
</dbReference>
<sequence>MSYSHRFESLIEAQIRAARENGEFDNLPGAGKPIPGRGEPYDENWWLKEMMRREDLGEVTLPPSLKLARDAEHLRERVRTLKSEQRVREAVAEVNERITAYRRRPTEPYVSVRELDPDDLVRDWLRQRRA</sequence>
<dbReference type="Proteomes" id="UP001589867">
    <property type="component" value="Unassembled WGS sequence"/>
</dbReference>
<keyword evidence="3" id="KW-1185">Reference proteome</keyword>
<proteinExistence type="predicted"/>
<feature type="domain" description="DnaJ homologue subfamily C member 28 conserved" evidence="1">
    <location>
        <begin position="10"/>
        <end position="79"/>
    </location>
</feature>
<reference evidence="2 3" key="1">
    <citation type="submission" date="2024-09" db="EMBL/GenBank/DDBJ databases">
        <authorList>
            <person name="Sun Q."/>
            <person name="Mori K."/>
        </authorList>
    </citation>
    <scope>NUCLEOTIDE SEQUENCE [LARGE SCALE GENOMIC DNA]</scope>
    <source>
        <strain evidence="2 3">TBRC 3947</strain>
    </source>
</reference>
<evidence type="ECO:0000313" key="3">
    <source>
        <dbReference type="Proteomes" id="UP001589867"/>
    </source>
</evidence>